<keyword evidence="2" id="KW-1133">Transmembrane helix</keyword>
<feature type="transmembrane region" description="Helical" evidence="2">
    <location>
        <begin position="125"/>
        <end position="148"/>
    </location>
</feature>
<dbReference type="AlphaFoldDB" id="A0AA85K812"/>
<reference evidence="3" key="1">
    <citation type="submission" date="2022-06" db="EMBL/GenBank/DDBJ databases">
        <authorList>
            <person name="Berger JAMES D."/>
            <person name="Berger JAMES D."/>
        </authorList>
    </citation>
    <scope>NUCLEOTIDE SEQUENCE [LARGE SCALE GENOMIC DNA]</scope>
</reference>
<keyword evidence="2" id="KW-0472">Membrane</keyword>
<evidence type="ECO:0000256" key="2">
    <source>
        <dbReference type="SAM" id="Phobius"/>
    </source>
</evidence>
<protein>
    <submittedName>
        <fullName evidence="4">Uncharacterized protein</fullName>
    </submittedName>
</protein>
<evidence type="ECO:0000256" key="1">
    <source>
        <dbReference type="SAM" id="MobiDB-lite"/>
    </source>
</evidence>
<feature type="compositionally biased region" description="Basic and acidic residues" evidence="1">
    <location>
        <begin position="1"/>
        <end position="38"/>
    </location>
</feature>
<dbReference type="Proteomes" id="UP000050795">
    <property type="component" value="Unassembled WGS sequence"/>
</dbReference>
<feature type="region of interest" description="Disordered" evidence="1">
    <location>
        <begin position="1"/>
        <end position="51"/>
    </location>
</feature>
<dbReference type="WBParaSite" id="TREG1_65860.1">
    <property type="protein sequence ID" value="TREG1_65860.1"/>
    <property type="gene ID" value="TREG1_65860"/>
</dbReference>
<keyword evidence="3" id="KW-1185">Reference proteome</keyword>
<reference evidence="4" key="2">
    <citation type="submission" date="2023-11" db="UniProtKB">
        <authorList>
            <consortium name="WormBaseParasite"/>
        </authorList>
    </citation>
    <scope>IDENTIFICATION</scope>
</reference>
<proteinExistence type="predicted"/>
<evidence type="ECO:0000313" key="3">
    <source>
        <dbReference type="Proteomes" id="UP000050795"/>
    </source>
</evidence>
<accession>A0AA85K812</accession>
<organism evidence="3 4">
    <name type="scientific">Trichobilharzia regenti</name>
    <name type="common">Nasal bird schistosome</name>
    <dbReference type="NCBI Taxonomy" id="157069"/>
    <lineage>
        <taxon>Eukaryota</taxon>
        <taxon>Metazoa</taxon>
        <taxon>Spiralia</taxon>
        <taxon>Lophotrochozoa</taxon>
        <taxon>Platyhelminthes</taxon>
        <taxon>Trematoda</taxon>
        <taxon>Digenea</taxon>
        <taxon>Strigeidida</taxon>
        <taxon>Schistosomatoidea</taxon>
        <taxon>Schistosomatidae</taxon>
        <taxon>Trichobilharzia</taxon>
    </lineage>
</organism>
<evidence type="ECO:0000313" key="4">
    <source>
        <dbReference type="WBParaSite" id="TREG1_65860.1"/>
    </source>
</evidence>
<keyword evidence="2" id="KW-0812">Transmembrane</keyword>
<feature type="compositionally biased region" description="Low complexity" evidence="1">
    <location>
        <begin position="42"/>
        <end position="51"/>
    </location>
</feature>
<name>A0AA85K812_TRIRE</name>
<sequence>MDENSKIINEEVINKETQNKHVRVDETNTHQQIDRNQWRSDNNNNNNINNNESEKLKSFLKQMLGLDPNVATTRPVLTEEQQMRLSSVTLEMLMEREEIDIHPYGRGGIYEGILYKSRAEEQMDFTAAFVWFIFVSSVIMMSGSIVFVSELYHFLQSETTNDDRQASCDFFKNCGKSKSFQ</sequence>